<organism evidence="1">
    <name type="scientific">marine sediment metagenome</name>
    <dbReference type="NCBI Taxonomy" id="412755"/>
    <lineage>
        <taxon>unclassified sequences</taxon>
        <taxon>metagenomes</taxon>
        <taxon>ecological metagenomes</taxon>
    </lineage>
</organism>
<protein>
    <submittedName>
        <fullName evidence="1">Uncharacterized protein</fullName>
    </submittedName>
</protein>
<dbReference type="Gene3D" id="3.40.50.300">
    <property type="entry name" value="P-loop containing nucleotide triphosphate hydrolases"/>
    <property type="match status" value="1"/>
</dbReference>
<dbReference type="AlphaFoldDB" id="A0A0F9RPX5"/>
<sequence length="207" mass="24446">MTITNLTTAPKLKTPFPKDPEIWTCPITGLRVPKEFGANLRYRENLLRKTEHNIVFQEELMRACHDSILFFTNAFVFTFKQFDVLPDGSMMPAAYSHVPMITWEIQNEFFEELVWAVENGEDLGIKKSRDMGASWCCLILLHWYWLFYEDCMLLELSRTEDYVDKTGNPKSLFWKHDYINQWLPVWMCPPGIKLGEPNRTKMHLFNP</sequence>
<accession>A0A0F9RPX5</accession>
<dbReference type="EMBL" id="LAZR01003345">
    <property type="protein sequence ID" value="KKN19348.1"/>
    <property type="molecule type" value="Genomic_DNA"/>
</dbReference>
<evidence type="ECO:0000313" key="1">
    <source>
        <dbReference type="EMBL" id="KKN19348.1"/>
    </source>
</evidence>
<name>A0A0F9RPX5_9ZZZZ</name>
<comment type="caution">
    <text evidence="1">The sequence shown here is derived from an EMBL/GenBank/DDBJ whole genome shotgun (WGS) entry which is preliminary data.</text>
</comment>
<proteinExistence type="predicted"/>
<dbReference type="InterPro" id="IPR027417">
    <property type="entry name" value="P-loop_NTPase"/>
</dbReference>
<reference evidence="1" key="1">
    <citation type="journal article" date="2015" name="Nature">
        <title>Complex archaea that bridge the gap between prokaryotes and eukaryotes.</title>
        <authorList>
            <person name="Spang A."/>
            <person name="Saw J.H."/>
            <person name="Jorgensen S.L."/>
            <person name="Zaremba-Niedzwiedzka K."/>
            <person name="Martijn J."/>
            <person name="Lind A.E."/>
            <person name="van Eijk R."/>
            <person name="Schleper C."/>
            <person name="Guy L."/>
            <person name="Ettema T.J."/>
        </authorList>
    </citation>
    <scope>NUCLEOTIDE SEQUENCE</scope>
</reference>
<gene>
    <name evidence="1" type="ORF">LCGC14_0946830</name>
</gene>
<feature type="non-terminal residue" evidence="1">
    <location>
        <position position="207"/>
    </location>
</feature>